<sequence length="70" mass="8007">MTKTSRLGEAISPERDFSSLETHKNLAWTRNHAQHEHTSLLSRLGEPFSPKPECHSLNNNIARLDELQDL</sequence>
<keyword evidence="2" id="KW-1185">Reference proteome</keyword>
<protein>
    <submittedName>
        <fullName evidence="1">Uncharacterized protein</fullName>
    </submittedName>
</protein>
<evidence type="ECO:0000313" key="1">
    <source>
        <dbReference type="EMBL" id="QCD89068.1"/>
    </source>
</evidence>
<dbReference type="EMBL" id="CP039348">
    <property type="protein sequence ID" value="QCD89068.1"/>
    <property type="molecule type" value="Genomic_DNA"/>
</dbReference>
<accession>A0A4D6LKP7</accession>
<dbReference type="AlphaFoldDB" id="A0A4D6LKP7"/>
<gene>
    <name evidence="1" type="ORF">DEO72_LG4g6</name>
</gene>
<name>A0A4D6LKP7_VIGUN</name>
<organism evidence="1 2">
    <name type="scientific">Vigna unguiculata</name>
    <name type="common">Cowpea</name>
    <dbReference type="NCBI Taxonomy" id="3917"/>
    <lineage>
        <taxon>Eukaryota</taxon>
        <taxon>Viridiplantae</taxon>
        <taxon>Streptophyta</taxon>
        <taxon>Embryophyta</taxon>
        <taxon>Tracheophyta</taxon>
        <taxon>Spermatophyta</taxon>
        <taxon>Magnoliopsida</taxon>
        <taxon>eudicotyledons</taxon>
        <taxon>Gunneridae</taxon>
        <taxon>Pentapetalae</taxon>
        <taxon>rosids</taxon>
        <taxon>fabids</taxon>
        <taxon>Fabales</taxon>
        <taxon>Fabaceae</taxon>
        <taxon>Papilionoideae</taxon>
        <taxon>50 kb inversion clade</taxon>
        <taxon>NPAAA clade</taxon>
        <taxon>indigoferoid/millettioid clade</taxon>
        <taxon>Phaseoleae</taxon>
        <taxon>Vigna</taxon>
    </lineage>
</organism>
<reference evidence="1 2" key="1">
    <citation type="submission" date="2019-04" db="EMBL/GenBank/DDBJ databases">
        <title>An improved genome assembly and genetic linkage map for asparagus bean, Vigna unguiculata ssp. sesquipedialis.</title>
        <authorList>
            <person name="Xia Q."/>
            <person name="Zhang R."/>
            <person name="Dong Y."/>
        </authorList>
    </citation>
    <scope>NUCLEOTIDE SEQUENCE [LARGE SCALE GENOMIC DNA]</scope>
    <source>
        <tissue evidence="1">Leaf</tissue>
    </source>
</reference>
<dbReference type="Proteomes" id="UP000501690">
    <property type="component" value="Linkage Group LG4"/>
</dbReference>
<evidence type="ECO:0000313" key="2">
    <source>
        <dbReference type="Proteomes" id="UP000501690"/>
    </source>
</evidence>
<proteinExistence type="predicted"/>